<accession>A0A6V8MN24</accession>
<reference evidence="3" key="1">
    <citation type="submission" date="2020-06" db="EMBL/GenBank/DDBJ databases">
        <title>Draft genomic sequence of Geomonas sp. Red330.</title>
        <authorList>
            <person name="Itoh H."/>
            <person name="Zhenxing X."/>
            <person name="Ushijima N."/>
            <person name="Masuda Y."/>
            <person name="Shiratori Y."/>
            <person name="Senoo K."/>
        </authorList>
    </citation>
    <scope>NUCLEOTIDE SEQUENCE [LARGE SCALE GENOMIC DNA]</scope>
    <source>
        <strain evidence="3">Red330</strain>
    </source>
</reference>
<feature type="chain" id="PRO_5027980427" evidence="1">
    <location>
        <begin position="27"/>
        <end position="493"/>
    </location>
</feature>
<keyword evidence="2" id="KW-0418">Kinase</keyword>
<feature type="signal peptide" evidence="1">
    <location>
        <begin position="1"/>
        <end position="26"/>
    </location>
</feature>
<name>A0A6V8MN24_9BACT</name>
<gene>
    <name evidence="2" type="primary">ompJ_2</name>
    <name evidence="2" type="ORF">GMST_37350</name>
</gene>
<organism evidence="2 3">
    <name type="scientific">Geomonas silvestris</name>
    <dbReference type="NCBI Taxonomy" id="2740184"/>
    <lineage>
        <taxon>Bacteria</taxon>
        <taxon>Pseudomonadati</taxon>
        <taxon>Thermodesulfobacteriota</taxon>
        <taxon>Desulfuromonadia</taxon>
        <taxon>Geobacterales</taxon>
        <taxon>Geobacteraceae</taxon>
        <taxon>Geomonas</taxon>
    </lineage>
</organism>
<evidence type="ECO:0000313" key="2">
    <source>
        <dbReference type="EMBL" id="GFO61410.1"/>
    </source>
</evidence>
<proteinExistence type="predicted"/>
<protein>
    <submittedName>
        <fullName evidence="2">Histidine kinase</fullName>
    </submittedName>
</protein>
<comment type="caution">
    <text evidence="2">The sequence shown here is derived from an EMBL/GenBank/DDBJ whole genome shotgun (WGS) entry which is preliminary data.</text>
</comment>
<sequence length="493" mass="52306">MKRNKKLLVAAAAGALTVAAAVPAFALENEFHGSFTAFYDLSNFSAVGNDGFEQFNAAGNGPGTGNATGLRRIENGVDVGKAKTENYFVQRARLGYTAKASDSAKLVTAFELDYSFWGNSNFTIGRNTGGGIGADSVNLETKSVYLDLKSSMVNAKIGMQPYNDSFKGILFDDDMAGVLLSHDYTNASVSAGYFRFLGDALGKNTWDMISLDGKYDISKNFKVGAAYYYIKDNRSNGSTSTTVASNPPSAFVDGAGNPIYPAGTTFTTTTTANAPNDVKIHTLGLNAEGVIGPVTLNGFAMAQFGDISDVVNGNQSVTRAAHGYALNLGAKAPVFGGTLRSEFLYVAGGKNAWYVPANQNSGTSGGAFYDGEMIMLLRDKNAKTIDQALIFDVNNYNQGVILGTIGYDHACTDKITSSINAGFAAIAKDVGVATAPRHNSNYIGTELNLESNYKLNANTTLGIRGGYVFLGDYFRGLNADNPYDMKIIASYAF</sequence>
<keyword evidence="2" id="KW-0808">Transferase</keyword>
<keyword evidence="1" id="KW-0732">Signal</keyword>
<dbReference type="GO" id="GO:0016301">
    <property type="term" value="F:kinase activity"/>
    <property type="evidence" value="ECO:0007669"/>
    <property type="project" value="UniProtKB-KW"/>
</dbReference>
<keyword evidence="3" id="KW-1185">Reference proteome</keyword>
<dbReference type="Proteomes" id="UP000556026">
    <property type="component" value="Unassembled WGS sequence"/>
</dbReference>
<dbReference type="AlphaFoldDB" id="A0A6V8MN24"/>
<evidence type="ECO:0000256" key="1">
    <source>
        <dbReference type="SAM" id="SignalP"/>
    </source>
</evidence>
<evidence type="ECO:0000313" key="3">
    <source>
        <dbReference type="Proteomes" id="UP000556026"/>
    </source>
</evidence>
<dbReference type="EMBL" id="BLXX01000014">
    <property type="protein sequence ID" value="GFO61410.1"/>
    <property type="molecule type" value="Genomic_DNA"/>
</dbReference>
<dbReference type="RefSeq" id="WP_183356204.1">
    <property type="nucleotide sequence ID" value="NZ_BLXX01000014.1"/>
</dbReference>